<dbReference type="InterPro" id="IPR046347">
    <property type="entry name" value="bZIP_sf"/>
</dbReference>
<dbReference type="FunFam" id="3.30.160.60:FF:001491">
    <property type="entry name" value="Cross-pathway control protein A"/>
    <property type="match status" value="1"/>
</dbReference>
<reference evidence="14" key="1">
    <citation type="journal article" date="2013" name="Genome Announc.">
        <title>Draft genome sequence of the grapevine dieback fungus Eutypa lata UCR-EL1.</title>
        <authorList>
            <person name="Blanco-Ulate B."/>
            <person name="Rolshausen P.E."/>
            <person name="Cantu D."/>
        </authorList>
    </citation>
    <scope>NUCLEOTIDE SEQUENCE [LARGE SCALE GENOMIC DNA]</scope>
    <source>
        <strain evidence="14">UCR-EL1</strain>
    </source>
</reference>
<evidence type="ECO:0000256" key="7">
    <source>
        <dbReference type="ARBA" id="ARBA00023163"/>
    </source>
</evidence>
<evidence type="ECO:0000256" key="3">
    <source>
        <dbReference type="ARBA" id="ARBA00022605"/>
    </source>
</evidence>
<evidence type="ECO:0000256" key="1">
    <source>
        <dbReference type="ARBA" id="ARBA00004123"/>
    </source>
</evidence>
<keyword evidence="4" id="KW-0805">Transcription regulation</keyword>
<dbReference type="KEGG" id="ela:UCREL1_2178"/>
<evidence type="ECO:0000313" key="14">
    <source>
        <dbReference type="Proteomes" id="UP000012174"/>
    </source>
</evidence>
<dbReference type="InterPro" id="IPR004827">
    <property type="entry name" value="bZIP"/>
</dbReference>
<keyword evidence="5" id="KW-0238">DNA-binding</keyword>
<dbReference type="AlphaFoldDB" id="M7T2J4"/>
<feature type="compositionally biased region" description="Polar residues" evidence="11">
    <location>
        <begin position="126"/>
        <end position="141"/>
    </location>
</feature>
<evidence type="ECO:0000256" key="4">
    <source>
        <dbReference type="ARBA" id="ARBA00023015"/>
    </source>
</evidence>
<comment type="similarity">
    <text evidence="9">Belongs to the bZIP family. GCN4 subfamily.</text>
</comment>
<dbReference type="GO" id="GO:0005634">
    <property type="term" value="C:nucleus"/>
    <property type="evidence" value="ECO:0007669"/>
    <property type="project" value="UniProtKB-SubCell"/>
</dbReference>
<keyword evidence="3" id="KW-0028">Amino-acid biosynthesis</keyword>
<evidence type="ECO:0000256" key="2">
    <source>
        <dbReference type="ARBA" id="ARBA00011195"/>
    </source>
</evidence>
<dbReference type="eggNOG" id="KOG0837">
    <property type="taxonomic scope" value="Eukaryota"/>
</dbReference>
<dbReference type="HOGENOM" id="CLU_029566_0_0_1"/>
<dbReference type="GO" id="GO:0005667">
    <property type="term" value="C:transcription regulator complex"/>
    <property type="evidence" value="ECO:0007669"/>
    <property type="project" value="TreeGrafter"/>
</dbReference>
<dbReference type="PROSITE" id="PS00036">
    <property type="entry name" value="BZIP_BASIC"/>
    <property type="match status" value="1"/>
</dbReference>
<accession>M7T2J4</accession>
<dbReference type="STRING" id="1287681.M7T2J4"/>
<feature type="region of interest" description="Disordered" evidence="11">
    <location>
        <begin position="81"/>
        <end position="219"/>
    </location>
</feature>
<dbReference type="CDD" id="cd12193">
    <property type="entry name" value="bZIP_GCN4"/>
    <property type="match status" value="1"/>
</dbReference>
<dbReference type="OMA" id="GPGHEEW"/>
<dbReference type="EMBL" id="KB705783">
    <property type="protein sequence ID" value="EMR70782.1"/>
    <property type="molecule type" value="Genomic_DNA"/>
</dbReference>
<evidence type="ECO:0000256" key="10">
    <source>
        <dbReference type="ARBA" id="ARBA00073680"/>
    </source>
</evidence>
<evidence type="ECO:0000256" key="6">
    <source>
        <dbReference type="ARBA" id="ARBA00023159"/>
    </source>
</evidence>
<dbReference type="Gene3D" id="3.30.160.60">
    <property type="entry name" value="Classic Zinc Finger"/>
    <property type="match status" value="1"/>
</dbReference>
<proteinExistence type="inferred from homology"/>
<keyword evidence="6" id="KW-0010">Activator</keyword>
<feature type="compositionally biased region" description="Low complexity" evidence="11">
    <location>
        <begin position="9"/>
        <end position="19"/>
    </location>
</feature>
<protein>
    <recommendedName>
        <fullName evidence="10">Cross-pathway control protein 1</fullName>
    </recommendedName>
</protein>
<evidence type="ECO:0000313" key="13">
    <source>
        <dbReference type="EMBL" id="EMR70782.1"/>
    </source>
</evidence>
<feature type="domain" description="BZIP" evidence="12">
    <location>
        <begin position="200"/>
        <end position="234"/>
    </location>
</feature>
<feature type="compositionally biased region" description="Polar residues" evidence="11">
    <location>
        <begin position="81"/>
        <end position="97"/>
    </location>
</feature>
<evidence type="ECO:0000256" key="5">
    <source>
        <dbReference type="ARBA" id="ARBA00023125"/>
    </source>
</evidence>
<keyword evidence="7" id="KW-0804">Transcription</keyword>
<dbReference type="SUPFAM" id="SSF57959">
    <property type="entry name" value="Leucine zipper domain"/>
    <property type="match status" value="1"/>
</dbReference>
<keyword evidence="14" id="KW-1185">Reference proteome</keyword>
<gene>
    <name evidence="13" type="ORF">UCREL1_2178</name>
</gene>
<sequence>MDLHGNYTSPSSSNSPGSSQEIDALNLEDFPPLEGGASTTAYSSPGIPAYDMNVSSASSNLGTVSPQDLLRDFASAPNSTAFTNLTSPSIYNESPDFTDSLDVSPAFDTADFGGNAADPWFPLFPQENTTTTIAGLDQSPSMEMEELDVVEKAPRRKSSNSPSSTGHARHSSVSGVNSRRRDKPLPPIVVDDPSDTIAMKRARNTLAARKSRERKAQRMEEYEEKITKLTQERDHWKRIALGRNGGATG</sequence>
<comment type="subcellular location">
    <subcellularLocation>
        <location evidence="1">Nucleus</location>
    </subcellularLocation>
</comment>
<feature type="compositionally biased region" description="Polar residues" evidence="11">
    <location>
        <begin position="53"/>
        <end position="64"/>
    </location>
</feature>
<dbReference type="Pfam" id="PF07716">
    <property type="entry name" value="bZIP_2"/>
    <property type="match status" value="1"/>
</dbReference>
<dbReference type="Proteomes" id="UP000012174">
    <property type="component" value="Unassembled WGS sequence"/>
</dbReference>
<dbReference type="PROSITE" id="PS50217">
    <property type="entry name" value="BZIP"/>
    <property type="match status" value="1"/>
</dbReference>
<evidence type="ECO:0000259" key="12">
    <source>
        <dbReference type="PROSITE" id="PS50217"/>
    </source>
</evidence>
<dbReference type="OrthoDB" id="5419235at2759"/>
<dbReference type="PANTHER" id="PTHR11462:SF35">
    <property type="entry name" value="TRANSCRIPTION FACTOR JRA"/>
    <property type="match status" value="1"/>
</dbReference>
<evidence type="ECO:0000256" key="9">
    <source>
        <dbReference type="ARBA" id="ARBA00061302"/>
    </source>
</evidence>
<dbReference type="GO" id="GO:0000981">
    <property type="term" value="F:DNA-binding transcription factor activity, RNA polymerase II-specific"/>
    <property type="evidence" value="ECO:0007669"/>
    <property type="project" value="TreeGrafter"/>
</dbReference>
<comment type="subunit">
    <text evidence="2">Binds DNA as a dimer.</text>
</comment>
<dbReference type="InterPro" id="IPR050946">
    <property type="entry name" value="AP-1_TF_bZIP"/>
</dbReference>
<dbReference type="GO" id="GO:0008652">
    <property type="term" value="P:amino acid biosynthetic process"/>
    <property type="evidence" value="ECO:0007669"/>
    <property type="project" value="UniProtKB-KW"/>
</dbReference>
<keyword evidence="8" id="KW-0539">Nucleus</keyword>
<name>M7T2J4_EUTLA</name>
<dbReference type="GO" id="GO:1903833">
    <property type="term" value="P:positive regulation of cellular response to amino acid starvation"/>
    <property type="evidence" value="ECO:0007669"/>
    <property type="project" value="TreeGrafter"/>
</dbReference>
<dbReference type="GO" id="GO:0000978">
    <property type="term" value="F:RNA polymerase II cis-regulatory region sequence-specific DNA binding"/>
    <property type="evidence" value="ECO:0007669"/>
    <property type="project" value="TreeGrafter"/>
</dbReference>
<organism evidence="13 14">
    <name type="scientific">Eutypa lata (strain UCR-EL1)</name>
    <name type="common">Grapevine dieback disease fungus</name>
    <name type="synonym">Eutypa armeniacae</name>
    <dbReference type="NCBI Taxonomy" id="1287681"/>
    <lineage>
        <taxon>Eukaryota</taxon>
        <taxon>Fungi</taxon>
        <taxon>Dikarya</taxon>
        <taxon>Ascomycota</taxon>
        <taxon>Pezizomycotina</taxon>
        <taxon>Sordariomycetes</taxon>
        <taxon>Xylariomycetidae</taxon>
        <taxon>Xylariales</taxon>
        <taxon>Diatrypaceae</taxon>
        <taxon>Eutypa</taxon>
    </lineage>
</organism>
<feature type="region of interest" description="Disordered" evidence="11">
    <location>
        <begin position="1"/>
        <end position="64"/>
    </location>
</feature>
<evidence type="ECO:0000256" key="8">
    <source>
        <dbReference type="ARBA" id="ARBA00023242"/>
    </source>
</evidence>
<evidence type="ECO:0000256" key="11">
    <source>
        <dbReference type="SAM" id="MobiDB-lite"/>
    </source>
</evidence>
<dbReference type="GO" id="GO:0001080">
    <property type="term" value="P:nitrogen catabolite activation of transcription from RNA polymerase II promoter"/>
    <property type="evidence" value="ECO:0007669"/>
    <property type="project" value="TreeGrafter"/>
</dbReference>
<dbReference type="PANTHER" id="PTHR11462">
    <property type="entry name" value="JUN TRANSCRIPTION FACTOR-RELATED"/>
    <property type="match status" value="1"/>
</dbReference>
<feature type="compositionally biased region" description="Polar residues" evidence="11">
    <location>
        <begin position="159"/>
        <end position="177"/>
    </location>
</feature>